<dbReference type="InterPro" id="IPR027417">
    <property type="entry name" value="P-loop_NTPase"/>
</dbReference>
<accession>A0A2N8SST4</accession>
<keyword evidence="1" id="KW-0175">Coiled coil</keyword>
<dbReference type="PANTHER" id="PTHR43681:SF1">
    <property type="entry name" value="SARCALUMENIN"/>
    <property type="match status" value="1"/>
</dbReference>
<comment type="caution">
    <text evidence="3">The sequence shown here is derived from an EMBL/GenBank/DDBJ whole genome shotgun (WGS) entry which is preliminary data.</text>
</comment>
<evidence type="ECO:0000259" key="2">
    <source>
        <dbReference type="Pfam" id="PF00350"/>
    </source>
</evidence>
<dbReference type="InterPro" id="IPR045063">
    <property type="entry name" value="Dynamin_N"/>
</dbReference>
<name>A0A2N8SST4_STUST</name>
<sequence length="653" mass="74377">MERLDRQVDAYVTWKRDLVREITRYRSWLAHNRLNSEAVEARLDRALKLLRTDHITLAFVGEFSRGKTELINALFFSGYGQRILPSRAGRTTMCPTELFFDPRAERSYIRLLPIESRLEDTSIAQLKRNPLLWLTLPLDTAHPDGMVEAFTQVAAVKSMPVERAIQLGFHPDTLENADIPGEVLVPAWRHAMVNFDHPLLRQGLRILDTPGLNALGSEPELTLSMLPSAQAVIFLLSADAGATASDMNIWEQHIRQLDDGDRQRLFAVLNKIDVLWDDVAGDAFVDDAIQRMQATTAQQLGIAEDDVLPLSAKQALLAKIRGDQALLQRSRLLALENLLCERILAQKEQLLEQQVVRQVLALLHNSQHILTQRLAKVRAQSELLEGRRQDSGQLLLELTARTRHDHNQHHKRLLQLKTNQRLLQRQGELLRGTVRAERLEEHLARLRRSLTGSLTTLGINLSILHFFRSVEQDLGALEHEAALANKMVSAIYRRHNDENPLHGIDAPLFRLAAYQHQLKGLQSKADQFRLQLKTLLTEQRTLTRRFFATLVQEVIAMHQRLRQEAEQWAGEALMPLMQHSLEHKQQLEAHMLQLKSLAQDSQQNSQRGRLLARYGVELEQQLAQAGEMLRVLRRPAPLRRQGKVVSLTSASLG</sequence>
<evidence type="ECO:0000256" key="1">
    <source>
        <dbReference type="SAM" id="Coils"/>
    </source>
</evidence>
<evidence type="ECO:0000313" key="4">
    <source>
        <dbReference type="Proteomes" id="UP000235897"/>
    </source>
</evidence>
<dbReference type="AlphaFoldDB" id="A0A2N8SST4"/>
<proteinExistence type="predicted"/>
<evidence type="ECO:0000313" key="3">
    <source>
        <dbReference type="EMBL" id="PNG05552.1"/>
    </source>
</evidence>
<dbReference type="SUPFAM" id="SSF52540">
    <property type="entry name" value="P-loop containing nucleoside triphosphate hydrolases"/>
    <property type="match status" value="1"/>
</dbReference>
<reference evidence="3 4" key="1">
    <citation type="submission" date="2018-01" db="EMBL/GenBank/DDBJ databases">
        <title>Denitrification phenotypes of diverse strains of Pseudomonas stutzeri.</title>
        <authorList>
            <person name="Milligan D.A."/>
            <person name="Bergaust L."/>
            <person name="Bakken L.R."/>
            <person name="Frostegard A."/>
        </authorList>
    </citation>
    <scope>NUCLEOTIDE SEQUENCE [LARGE SCALE GENOMIC DNA]</scope>
    <source>
        <strain evidence="3 4">28a3</strain>
    </source>
</reference>
<protein>
    <submittedName>
        <fullName evidence="3">GTPase</fullName>
    </submittedName>
</protein>
<organism evidence="3 4">
    <name type="scientific">Stutzerimonas stutzeri</name>
    <name type="common">Pseudomonas stutzeri</name>
    <dbReference type="NCBI Taxonomy" id="316"/>
    <lineage>
        <taxon>Bacteria</taxon>
        <taxon>Pseudomonadati</taxon>
        <taxon>Pseudomonadota</taxon>
        <taxon>Gammaproteobacteria</taxon>
        <taxon>Pseudomonadales</taxon>
        <taxon>Pseudomonadaceae</taxon>
        <taxon>Stutzerimonas</taxon>
    </lineage>
</organism>
<dbReference type="Gene3D" id="3.40.50.300">
    <property type="entry name" value="P-loop containing nucleotide triphosphate hydrolases"/>
    <property type="match status" value="1"/>
</dbReference>
<feature type="domain" description="Dynamin N-terminal" evidence="2">
    <location>
        <begin position="57"/>
        <end position="271"/>
    </location>
</feature>
<dbReference type="OrthoDB" id="5295100at2"/>
<dbReference type="EMBL" id="POUW01000004">
    <property type="protein sequence ID" value="PNG05552.1"/>
    <property type="molecule type" value="Genomic_DNA"/>
</dbReference>
<dbReference type="InterPro" id="IPR051943">
    <property type="entry name" value="TRAFAC_Dynamin-like_GTPase"/>
</dbReference>
<dbReference type="Proteomes" id="UP000235897">
    <property type="component" value="Unassembled WGS sequence"/>
</dbReference>
<dbReference type="RefSeq" id="WP_102846873.1">
    <property type="nucleotide sequence ID" value="NZ_JAMOIG010000002.1"/>
</dbReference>
<dbReference type="Pfam" id="PF00350">
    <property type="entry name" value="Dynamin_N"/>
    <property type="match status" value="1"/>
</dbReference>
<feature type="coiled-coil region" evidence="1">
    <location>
        <begin position="511"/>
        <end position="538"/>
    </location>
</feature>
<gene>
    <name evidence="3" type="ORF">CXL00_12625</name>
</gene>
<dbReference type="PANTHER" id="PTHR43681">
    <property type="entry name" value="TRANSMEMBRANE GTPASE FZO"/>
    <property type="match status" value="1"/>
</dbReference>